<dbReference type="InterPro" id="IPR026071">
    <property type="entry name" value="Glyco_Hydrolase_99"/>
</dbReference>
<gene>
    <name evidence="10" type="ORF">PROFUN_04297</name>
</gene>
<comment type="subcellular location">
    <subcellularLocation>
        <location evidence="1">Golgi apparatus membrane</location>
        <topology evidence="1">Single-pass type II membrane protein</topology>
    </subcellularLocation>
</comment>
<evidence type="ECO:0000256" key="3">
    <source>
        <dbReference type="ARBA" id="ARBA00022692"/>
    </source>
</evidence>
<accession>A0A2P6NV20</accession>
<dbReference type="GO" id="GO:0000139">
    <property type="term" value="C:Golgi membrane"/>
    <property type="evidence" value="ECO:0007669"/>
    <property type="project" value="UniProtKB-SubCell"/>
</dbReference>
<evidence type="ECO:0000256" key="4">
    <source>
        <dbReference type="ARBA" id="ARBA00022801"/>
    </source>
</evidence>
<keyword evidence="8" id="KW-0472">Membrane</keyword>
<evidence type="ECO:0000256" key="7">
    <source>
        <dbReference type="ARBA" id="ARBA00023034"/>
    </source>
</evidence>
<dbReference type="STRING" id="1890364.A0A2P6NV20"/>
<keyword evidence="5" id="KW-0735">Signal-anchor</keyword>
<proteinExistence type="inferred from homology"/>
<evidence type="ECO:0000256" key="8">
    <source>
        <dbReference type="ARBA" id="ARBA00023136"/>
    </source>
</evidence>
<evidence type="ECO:0000256" key="2">
    <source>
        <dbReference type="ARBA" id="ARBA00009559"/>
    </source>
</evidence>
<dbReference type="PANTHER" id="PTHR13572">
    <property type="entry name" value="ENDO-ALPHA-1,2-MANNOSIDASE"/>
    <property type="match status" value="1"/>
</dbReference>
<dbReference type="PANTHER" id="PTHR13572:SF4">
    <property type="entry name" value="RE57134P"/>
    <property type="match status" value="1"/>
</dbReference>
<keyword evidence="6" id="KW-1133">Transmembrane helix</keyword>
<sequence>MRKRTRAFFVSFGLALLFWIFSSISVELVRARQEAKDLDDLKKMDNKPPIGSNVIGFYYGWYGNPQSNGRYYHWNHEVLVNEKDPLHKFYEPPEDIGADFYPELGLYSSHDEKLIDKHMRQMRDSGIRIVCISWWGNRNADRQLGGDKGYTDRGTRLLLDAADRYDMKIALHHEPYDGRSTSSVKEDLQYIVQEYGSHGALYRRKEAGNLPVLFVYDPYHIQPKEWSDILTVKGKNSIRGTTHDAILISLIVEKRDELLMTDGGFDGCYTYFATDGFTYGSTTANWPDIAAFTRTNEKIFVPSVGPGYADMRIRPWNGKNQRSREDGRYYDRMWESALSLVVQGDLMVPGMISVTSFNEWHEGTQIEPAVPKTSKKSGFKYLDYGELSPDHYLKRTLHFATKYDEKRGDR</sequence>
<name>A0A2P6NV20_9EUKA</name>
<evidence type="ECO:0000256" key="6">
    <source>
        <dbReference type="ARBA" id="ARBA00022989"/>
    </source>
</evidence>
<dbReference type="InParanoid" id="A0A2P6NV20"/>
<protein>
    <recommendedName>
        <fullName evidence="12">Glycoprotein endo-alpha-1,2-mannosidase</fullName>
    </recommendedName>
</protein>
<dbReference type="AlphaFoldDB" id="A0A2P6NV20"/>
<evidence type="ECO:0008006" key="12">
    <source>
        <dbReference type="Google" id="ProtNLM"/>
    </source>
</evidence>
<keyword evidence="7" id="KW-0333">Golgi apparatus</keyword>
<evidence type="ECO:0000256" key="9">
    <source>
        <dbReference type="SAM" id="SignalP"/>
    </source>
</evidence>
<feature type="signal peptide" evidence="9">
    <location>
        <begin position="1"/>
        <end position="31"/>
    </location>
</feature>
<dbReference type="Gene3D" id="3.20.20.80">
    <property type="entry name" value="Glycosidases"/>
    <property type="match status" value="1"/>
</dbReference>
<feature type="chain" id="PRO_5015178263" description="Glycoprotein endo-alpha-1,2-mannosidase" evidence="9">
    <location>
        <begin position="32"/>
        <end position="410"/>
    </location>
</feature>
<dbReference type="CDD" id="cd11574">
    <property type="entry name" value="GH99"/>
    <property type="match status" value="1"/>
</dbReference>
<evidence type="ECO:0000313" key="11">
    <source>
        <dbReference type="Proteomes" id="UP000241769"/>
    </source>
</evidence>
<organism evidence="10 11">
    <name type="scientific">Planoprotostelium fungivorum</name>
    <dbReference type="NCBI Taxonomy" id="1890364"/>
    <lineage>
        <taxon>Eukaryota</taxon>
        <taxon>Amoebozoa</taxon>
        <taxon>Evosea</taxon>
        <taxon>Variosea</taxon>
        <taxon>Cavosteliida</taxon>
        <taxon>Cavosteliaceae</taxon>
        <taxon>Planoprotostelium</taxon>
    </lineage>
</organism>
<keyword evidence="9" id="KW-0732">Signal</keyword>
<comment type="similarity">
    <text evidence="2">Belongs to the glycosyl hydrolase 99 family.</text>
</comment>
<evidence type="ECO:0000313" key="10">
    <source>
        <dbReference type="EMBL" id="PRP87823.1"/>
    </source>
</evidence>
<dbReference type="Proteomes" id="UP000241769">
    <property type="component" value="Unassembled WGS sequence"/>
</dbReference>
<evidence type="ECO:0000256" key="1">
    <source>
        <dbReference type="ARBA" id="ARBA00004323"/>
    </source>
</evidence>
<reference evidence="10 11" key="1">
    <citation type="journal article" date="2018" name="Genome Biol. Evol.">
        <title>Multiple Roots of Fruiting Body Formation in Amoebozoa.</title>
        <authorList>
            <person name="Hillmann F."/>
            <person name="Forbes G."/>
            <person name="Novohradska S."/>
            <person name="Ferling I."/>
            <person name="Riege K."/>
            <person name="Groth M."/>
            <person name="Westermann M."/>
            <person name="Marz M."/>
            <person name="Spaller T."/>
            <person name="Winckler T."/>
            <person name="Schaap P."/>
            <person name="Glockner G."/>
        </authorList>
    </citation>
    <scope>NUCLEOTIDE SEQUENCE [LARGE SCALE GENOMIC DNA]</scope>
    <source>
        <strain evidence="10 11">Jena</strain>
    </source>
</reference>
<keyword evidence="11" id="KW-1185">Reference proteome</keyword>
<keyword evidence="3" id="KW-0812">Transmembrane</keyword>
<comment type="caution">
    <text evidence="10">The sequence shown here is derived from an EMBL/GenBank/DDBJ whole genome shotgun (WGS) entry which is preliminary data.</text>
</comment>
<evidence type="ECO:0000256" key="5">
    <source>
        <dbReference type="ARBA" id="ARBA00022968"/>
    </source>
</evidence>
<dbReference type="OrthoDB" id="406152at2759"/>
<dbReference type="GO" id="GO:0004559">
    <property type="term" value="F:alpha-mannosidase activity"/>
    <property type="evidence" value="ECO:0007669"/>
    <property type="project" value="TreeGrafter"/>
</dbReference>
<dbReference type="Pfam" id="PF16317">
    <property type="entry name" value="Glyco_hydro_99"/>
    <property type="match status" value="1"/>
</dbReference>
<keyword evidence="4" id="KW-0378">Hydrolase</keyword>
<dbReference type="EMBL" id="MDYQ01000017">
    <property type="protein sequence ID" value="PRP87823.1"/>
    <property type="molecule type" value="Genomic_DNA"/>
</dbReference>